<dbReference type="Proteomes" id="UP000006786">
    <property type="component" value="Unassembled WGS sequence"/>
</dbReference>
<dbReference type="eggNOG" id="COG4927">
    <property type="taxonomic scope" value="Bacteria"/>
</dbReference>
<dbReference type="RefSeq" id="WP_008597438.1">
    <property type="nucleotide sequence ID" value="NZ_AMRM01000014.1"/>
</dbReference>
<gene>
    <name evidence="2" type="ORF">NA2_13005</name>
</gene>
<proteinExistence type="predicted"/>
<sequence>MTRLPEITVRGGAAERGMAYGVAARGQIASALDTYRGFFKRRGVTWAEAMLTAAEFRAVIEAQSSDAAEEIEAIGKGSGQGADAITLLNARTEILYWRMRKAEVLPADGADECSGVIVCPKRSLDGTLLHAQNWDWMPEAADHTVALRILDHDGPNALHFVEAGQLARHGMNAAGLAISAMGLHSDRDYGRLGLPSPVLRRQMIHSGSLGEAIGLVYGSDPSFSHALAASDADGAAVILESAPGLTEWLMPKDGVLTHTNHFKSDPARTKLVDINLARCPDSLVRDQRLMQLLATSPMPIDREAIQAALMDTAHCPGSLMRAPAARPGGLTSATLYSLIMEPALGRAWLALRPYQGTHFEEYKIAP</sequence>
<accession>K2M7Y2</accession>
<evidence type="ECO:0000259" key="1">
    <source>
        <dbReference type="Pfam" id="PF03417"/>
    </source>
</evidence>
<dbReference type="InterPro" id="IPR047794">
    <property type="entry name" value="C45_proenzyme-like"/>
</dbReference>
<comment type="caution">
    <text evidence="2">The sequence shown here is derived from an EMBL/GenBank/DDBJ whole genome shotgun (WGS) entry which is preliminary data.</text>
</comment>
<keyword evidence="2" id="KW-0808">Transferase</keyword>
<protein>
    <submittedName>
        <fullName evidence="2">Peptidase C45 acyl-coenzyme A:6-aminopenicillanic acid acyl-transferase</fullName>
    </submittedName>
</protein>
<dbReference type="STRING" id="391937.NA2_13005"/>
<dbReference type="PANTHER" id="PTHR34180">
    <property type="entry name" value="PEPTIDASE C45"/>
    <property type="match status" value="1"/>
</dbReference>
<dbReference type="PANTHER" id="PTHR34180:SF1">
    <property type="entry name" value="BETA-ALANYL-DOPAMINE_CARCININE HYDROLASE"/>
    <property type="match status" value="1"/>
</dbReference>
<keyword evidence="3" id="KW-1185">Reference proteome</keyword>
<dbReference type="NCBIfam" id="NF040521">
    <property type="entry name" value="C45_proenzyme"/>
    <property type="match status" value="1"/>
</dbReference>
<feature type="domain" description="Peptidase C45 hydrolase" evidence="1">
    <location>
        <begin position="129"/>
        <end position="351"/>
    </location>
</feature>
<dbReference type="AlphaFoldDB" id="K2M7Y2"/>
<dbReference type="OrthoDB" id="8109453at2"/>
<dbReference type="PATRIC" id="fig|391937.3.peg.2669"/>
<evidence type="ECO:0000313" key="3">
    <source>
        <dbReference type="Proteomes" id="UP000006786"/>
    </source>
</evidence>
<dbReference type="InterPro" id="IPR047801">
    <property type="entry name" value="Peptidase_C45"/>
</dbReference>
<dbReference type="Pfam" id="PF03417">
    <property type="entry name" value="AAT"/>
    <property type="match status" value="1"/>
</dbReference>
<dbReference type="EMBL" id="AMRM01000014">
    <property type="protein sequence ID" value="EKF18316.1"/>
    <property type="molecule type" value="Genomic_DNA"/>
</dbReference>
<dbReference type="Gene3D" id="1.10.10.2120">
    <property type="match status" value="1"/>
</dbReference>
<dbReference type="InterPro" id="IPR005079">
    <property type="entry name" value="Peptidase_C45_hydrolase"/>
</dbReference>
<dbReference type="GO" id="GO:0016740">
    <property type="term" value="F:transferase activity"/>
    <property type="evidence" value="ECO:0007669"/>
    <property type="project" value="UniProtKB-KW"/>
</dbReference>
<reference evidence="2 3" key="1">
    <citation type="journal article" date="2012" name="J. Bacteriol.">
        <title>Genome Sequence of Nitratireductor pacificus Type Strain pht-3B.</title>
        <authorList>
            <person name="Lai Q."/>
            <person name="Li G."/>
            <person name="Shao Z."/>
        </authorList>
    </citation>
    <scope>NUCLEOTIDE SEQUENCE [LARGE SCALE GENOMIC DNA]</scope>
    <source>
        <strain evidence="3">pht-3B</strain>
    </source>
</reference>
<organism evidence="2 3">
    <name type="scientific">Nitratireductor pacificus pht-3B</name>
    <dbReference type="NCBI Taxonomy" id="391937"/>
    <lineage>
        <taxon>Bacteria</taxon>
        <taxon>Pseudomonadati</taxon>
        <taxon>Pseudomonadota</taxon>
        <taxon>Alphaproteobacteria</taxon>
        <taxon>Hyphomicrobiales</taxon>
        <taxon>Phyllobacteriaceae</taxon>
        <taxon>Nitratireductor</taxon>
    </lineage>
</organism>
<dbReference type="Gene3D" id="3.60.60.10">
    <property type="entry name" value="Penicillin V Acylase, Chain A"/>
    <property type="match status" value="1"/>
</dbReference>
<name>K2M7Y2_9HYPH</name>
<evidence type="ECO:0000313" key="2">
    <source>
        <dbReference type="EMBL" id="EKF18316.1"/>
    </source>
</evidence>